<gene>
    <name evidence="2" type="ORF">E2C01_054734</name>
</gene>
<dbReference type="Proteomes" id="UP000324222">
    <property type="component" value="Unassembled WGS sequence"/>
</dbReference>
<protein>
    <submittedName>
        <fullName evidence="2">Uncharacterized protein</fullName>
    </submittedName>
</protein>
<evidence type="ECO:0000256" key="1">
    <source>
        <dbReference type="SAM" id="MobiDB-lite"/>
    </source>
</evidence>
<evidence type="ECO:0000313" key="3">
    <source>
        <dbReference type="Proteomes" id="UP000324222"/>
    </source>
</evidence>
<accession>A0A5B7GUQ8</accession>
<feature type="compositionally biased region" description="Polar residues" evidence="1">
    <location>
        <begin position="168"/>
        <end position="177"/>
    </location>
</feature>
<organism evidence="2 3">
    <name type="scientific">Portunus trituberculatus</name>
    <name type="common">Swimming crab</name>
    <name type="synonym">Neptunus trituberculatus</name>
    <dbReference type="NCBI Taxonomy" id="210409"/>
    <lineage>
        <taxon>Eukaryota</taxon>
        <taxon>Metazoa</taxon>
        <taxon>Ecdysozoa</taxon>
        <taxon>Arthropoda</taxon>
        <taxon>Crustacea</taxon>
        <taxon>Multicrustacea</taxon>
        <taxon>Malacostraca</taxon>
        <taxon>Eumalacostraca</taxon>
        <taxon>Eucarida</taxon>
        <taxon>Decapoda</taxon>
        <taxon>Pleocyemata</taxon>
        <taxon>Brachyura</taxon>
        <taxon>Eubrachyura</taxon>
        <taxon>Portunoidea</taxon>
        <taxon>Portunidae</taxon>
        <taxon>Portuninae</taxon>
        <taxon>Portunus</taxon>
    </lineage>
</organism>
<dbReference type="EMBL" id="VSRR010017783">
    <property type="protein sequence ID" value="MPC60678.1"/>
    <property type="molecule type" value="Genomic_DNA"/>
</dbReference>
<comment type="caution">
    <text evidence="2">The sequence shown here is derived from an EMBL/GenBank/DDBJ whole genome shotgun (WGS) entry which is preliminary data.</text>
</comment>
<reference evidence="2 3" key="1">
    <citation type="submission" date="2019-05" db="EMBL/GenBank/DDBJ databases">
        <title>Another draft genome of Portunus trituberculatus and its Hox gene families provides insights of decapod evolution.</title>
        <authorList>
            <person name="Jeong J.-H."/>
            <person name="Song I."/>
            <person name="Kim S."/>
            <person name="Choi T."/>
            <person name="Kim D."/>
            <person name="Ryu S."/>
            <person name="Kim W."/>
        </authorList>
    </citation>
    <scope>NUCLEOTIDE SEQUENCE [LARGE SCALE GENOMIC DNA]</scope>
    <source>
        <tissue evidence="2">Muscle</tissue>
    </source>
</reference>
<feature type="region of interest" description="Disordered" evidence="1">
    <location>
        <begin position="41"/>
        <end position="67"/>
    </location>
</feature>
<proteinExistence type="predicted"/>
<evidence type="ECO:0000313" key="2">
    <source>
        <dbReference type="EMBL" id="MPC60678.1"/>
    </source>
</evidence>
<feature type="region of interest" description="Disordered" evidence="1">
    <location>
        <begin position="119"/>
        <end position="177"/>
    </location>
</feature>
<name>A0A5B7GUQ8_PORTR</name>
<keyword evidence="3" id="KW-1185">Reference proteome</keyword>
<sequence>MRNVFSCLRLVSQHSYGPSATREEGVAWAGWLHPLPTSQGRSSLFTSHSGRPYHPDSCRRRSLSGSPFRQHKSQLRLCIDRSSYVEPPSLASTQAAWDAARREIGPTAPVFSVKRRLAGKSVTDQEKTPRDGSQTEQDKRMMCLAAGRVDTPAAHHGGTPLLAPARSPDTQQISARE</sequence>
<dbReference type="AlphaFoldDB" id="A0A5B7GUQ8"/>